<sequence length="235" mass="25323">MTAMQDPTTPPLRLLLVEDDLVSRSFLQAVLESLPAQVDWAATAHEAQALAATHEHALWLIDVNLPDGRGSDLLASLRRRAADTPALAHTADLSPVLATQLRADGFADVLVKPLGRQALLDAVRTALPAARQASENLPTWDEQRALSALNGQQSHIKALRDLFMGELPSVRNAISQAMASEDAGQLRQQLHRLQASCGFVGAARLGAAAAQLQQQPHNHHARNNLNQAIQQLLGQ</sequence>
<feature type="modified residue" description="4-aspartylphosphate" evidence="4">
    <location>
        <position position="62"/>
    </location>
</feature>
<dbReference type="PROSITE" id="PS50894">
    <property type="entry name" value="HPT"/>
    <property type="match status" value="1"/>
</dbReference>
<evidence type="ECO:0000259" key="6">
    <source>
        <dbReference type="PROSITE" id="PS50894"/>
    </source>
</evidence>
<dbReference type="OrthoDB" id="5966285at2"/>
<comment type="caution">
    <text evidence="7">The sequence shown here is derived from an EMBL/GenBank/DDBJ whole genome shotgun (WGS) entry which is preliminary data.</text>
</comment>
<dbReference type="InterPro" id="IPR011006">
    <property type="entry name" value="CheY-like_superfamily"/>
</dbReference>
<dbReference type="Gene3D" id="3.40.50.2300">
    <property type="match status" value="1"/>
</dbReference>
<keyword evidence="2" id="KW-0902">Two-component regulatory system</keyword>
<dbReference type="PROSITE" id="PS50110">
    <property type="entry name" value="RESPONSE_REGULATORY"/>
    <property type="match status" value="1"/>
</dbReference>
<dbReference type="SUPFAM" id="SSF47226">
    <property type="entry name" value="Histidine-containing phosphotransfer domain, HPT domain"/>
    <property type="match status" value="1"/>
</dbReference>
<evidence type="ECO:0008006" key="9">
    <source>
        <dbReference type="Google" id="ProtNLM"/>
    </source>
</evidence>
<dbReference type="STRING" id="336566.ABB30_09260"/>
<dbReference type="GO" id="GO:0000160">
    <property type="term" value="P:phosphorelay signal transduction system"/>
    <property type="evidence" value="ECO:0007669"/>
    <property type="project" value="UniProtKB-KW"/>
</dbReference>
<evidence type="ECO:0000256" key="1">
    <source>
        <dbReference type="ARBA" id="ARBA00022553"/>
    </source>
</evidence>
<dbReference type="InterPro" id="IPR001789">
    <property type="entry name" value="Sig_transdc_resp-reg_receiver"/>
</dbReference>
<dbReference type="Proteomes" id="UP000050956">
    <property type="component" value="Unassembled WGS sequence"/>
</dbReference>
<feature type="domain" description="Response regulatory" evidence="5">
    <location>
        <begin position="13"/>
        <end position="127"/>
    </location>
</feature>
<organism evidence="7 8">
    <name type="scientific">Stenotrophomonas ginsengisoli</name>
    <dbReference type="NCBI Taxonomy" id="336566"/>
    <lineage>
        <taxon>Bacteria</taxon>
        <taxon>Pseudomonadati</taxon>
        <taxon>Pseudomonadota</taxon>
        <taxon>Gammaproteobacteria</taxon>
        <taxon>Lysobacterales</taxon>
        <taxon>Lysobacteraceae</taxon>
        <taxon>Stenotrophomonas</taxon>
    </lineage>
</organism>
<feature type="domain" description="HPt" evidence="6">
    <location>
        <begin position="152"/>
        <end position="235"/>
    </location>
</feature>
<proteinExistence type="predicted"/>
<evidence type="ECO:0000313" key="7">
    <source>
        <dbReference type="EMBL" id="KRG76876.1"/>
    </source>
</evidence>
<dbReference type="EMBL" id="LDJM01000021">
    <property type="protein sequence ID" value="KRG76876.1"/>
    <property type="molecule type" value="Genomic_DNA"/>
</dbReference>
<evidence type="ECO:0000256" key="4">
    <source>
        <dbReference type="PROSITE-ProRule" id="PRU00169"/>
    </source>
</evidence>
<evidence type="ECO:0000313" key="8">
    <source>
        <dbReference type="Proteomes" id="UP000050956"/>
    </source>
</evidence>
<evidence type="ECO:0000256" key="3">
    <source>
        <dbReference type="PROSITE-ProRule" id="PRU00110"/>
    </source>
</evidence>
<dbReference type="PANTHER" id="PTHR44591">
    <property type="entry name" value="STRESS RESPONSE REGULATOR PROTEIN 1"/>
    <property type="match status" value="1"/>
</dbReference>
<dbReference type="SMART" id="SM00448">
    <property type="entry name" value="REC"/>
    <property type="match status" value="1"/>
</dbReference>
<evidence type="ECO:0000259" key="5">
    <source>
        <dbReference type="PROSITE" id="PS50110"/>
    </source>
</evidence>
<dbReference type="CDD" id="cd00156">
    <property type="entry name" value="REC"/>
    <property type="match status" value="1"/>
</dbReference>
<dbReference type="Pfam" id="PF00072">
    <property type="entry name" value="Response_reg"/>
    <property type="match status" value="1"/>
</dbReference>
<keyword evidence="1 4" id="KW-0597">Phosphoprotein</keyword>
<dbReference type="PATRIC" id="fig|336566.3.peg.1266"/>
<dbReference type="SUPFAM" id="SSF52172">
    <property type="entry name" value="CheY-like"/>
    <property type="match status" value="1"/>
</dbReference>
<dbReference type="GO" id="GO:0004672">
    <property type="term" value="F:protein kinase activity"/>
    <property type="evidence" value="ECO:0007669"/>
    <property type="project" value="UniProtKB-ARBA"/>
</dbReference>
<protein>
    <recommendedName>
        <fullName evidence="9">Transcriptional regulator</fullName>
    </recommendedName>
</protein>
<dbReference type="InterPro" id="IPR008207">
    <property type="entry name" value="Sig_transdc_His_kin_Hpt_dom"/>
</dbReference>
<dbReference type="AlphaFoldDB" id="A0A0R0D476"/>
<name>A0A0R0D476_9GAMM</name>
<dbReference type="PANTHER" id="PTHR44591:SF21">
    <property type="entry name" value="TWO-COMPONENT RESPONSE REGULATOR"/>
    <property type="match status" value="1"/>
</dbReference>
<dbReference type="InterPro" id="IPR036641">
    <property type="entry name" value="HPT_dom_sf"/>
</dbReference>
<keyword evidence="8" id="KW-1185">Reference proteome</keyword>
<feature type="modified residue" description="Phosphohistidine" evidence="3">
    <location>
        <position position="191"/>
    </location>
</feature>
<dbReference type="Gene3D" id="1.20.120.160">
    <property type="entry name" value="HPT domain"/>
    <property type="match status" value="1"/>
</dbReference>
<dbReference type="InterPro" id="IPR050595">
    <property type="entry name" value="Bact_response_regulator"/>
</dbReference>
<accession>A0A0R0D476</accession>
<reference evidence="7 8" key="1">
    <citation type="submission" date="2015-05" db="EMBL/GenBank/DDBJ databases">
        <title>Genome sequencing and analysis of members of genus Stenotrophomonas.</title>
        <authorList>
            <person name="Patil P.P."/>
            <person name="Midha S."/>
            <person name="Patil P.B."/>
        </authorList>
    </citation>
    <scope>NUCLEOTIDE SEQUENCE [LARGE SCALE GENOMIC DNA]</scope>
    <source>
        <strain evidence="7 8">DSM 24757</strain>
    </source>
</reference>
<dbReference type="Pfam" id="PF01627">
    <property type="entry name" value="Hpt"/>
    <property type="match status" value="1"/>
</dbReference>
<gene>
    <name evidence="7" type="ORF">ABB30_09260</name>
</gene>
<evidence type="ECO:0000256" key="2">
    <source>
        <dbReference type="ARBA" id="ARBA00023012"/>
    </source>
</evidence>